<dbReference type="InterPro" id="IPR031917">
    <property type="entry name" value="Pilus_assem_C"/>
</dbReference>
<reference evidence="2 3" key="2">
    <citation type="submission" date="2018-01" db="EMBL/GenBank/DDBJ databases">
        <title>Genomic study of Klebsiella pneumoniae.</title>
        <authorList>
            <person name="Yang Y."/>
            <person name="Bicalho R."/>
        </authorList>
    </citation>
    <scope>NUCLEOTIDE SEQUENCE [LARGE SCALE GENOMIC DNA]</scope>
    <source>
        <strain evidence="2 3">A2</strain>
    </source>
</reference>
<dbReference type="Proteomes" id="UP000234661">
    <property type="component" value="Unassembled WGS sequence"/>
</dbReference>
<evidence type="ECO:0000313" key="3">
    <source>
        <dbReference type="Proteomes" id="UP000234661"/>
    </source>
</evidence>
<gene>
    <name evidence="2" type="ORF">CWM85_10215</name>
</gene>
<comment type="caution">
    <text evidence="2">The sequence shown here is derived from an EMBL/GenBank/DDBJ whole genome shotgun (WGS) entry which is preliminary data.</text>
</comment>
<feature type="domain" description="Pilus assembly protein C-terminal" evidence="1">
    <location>
        <begin position="97"/>
        <end position="189"/>
    </location>
</feature>
<accession>A0A2J4ZS38</accession>
<protein>
    <recommendedName>
        <fullName evidence="1">Pilus assembly protein C-terminal domain-containing protein</fullName>
    </recommendedName>
</protein>
<sequence>DGYVNTNLTANGSVGWQGKNIAASGRTDGNAGVIFKTGLEDDGKLSAKVNGRIVQLSGNRNYLPLSPYSRYEVELQNSKNSLDSYDIVTGRKSQLTLYPGNVAVIEPEVKQMVTVSGRIRAEDGTLLANARINNHIGRTRTDENGEFVMDVDKKYPTIDFSYGKNQSCEVALELSQARGAVWVGDVVCSGLSTYARTQQTGEGNES</sequence>
<evidence type="ECO:0000313" key="2">
    <source>
        <dbReference type="EMBL" id="PLM65859.1"/>
    </source>
</evidence>
<dbReference type="Pfam" id="PF15976">
    <property type="entry name" value="CooC_C"/>
    <property type="match status" value="1"/>
</dbReference>
<dbReference type="SUPFAM" id="SSF49464">
    <property type="entry name" value="Carboxypeptidase regulatory domain-like"/>
    <property type="match status" value="1"/>
</dbReference>
<organism evidence="2 3">
    <name type="scientific">Klebsiella michiganensis</name>
    <dbReference type="NCBI Taxonomy" id="1134687"/>
    <lineage>
        <taxon>Bacteria</taxon>
        <taxon>Pseudomonadati</taxon>
        <taxon>Pseudomonadota</taxon>
        <taxon>Gammaproteobacteria</taxon>
        <taxon>Enterobacterales</taxon>
        <taxon>Enterobacteriaceae</taxon>
        <taxon>Klebsiella/Raoultella group</taxon>
        <taxon>Klebsiella</taxon>
    </lineage>
</organism>
<dbReference type="EMBL" id="PIET01000217">
    <property type="protein sequence ID" value="PLM65859.1"/>
    <property type="molecule type" value="Genomic_DNA"/>
</dbReference>
<dbReference type="InterPro" id="IPR008969">
    <property type="entry name" value="CarboxyPept-like_regulatory"/>
</dbReference>
<dbReference type="AlphaFoldDB" id="A0A2J4ZS38"/>
<evidence type="ECO:0000259" key="1">
    <source>
        <dbReference type="Pfam" id="PF15976"/>
    </source>
</evidence>
<reference evidence="2 3" key="1">
    <citation type="submission" date="2017-11" db="EMBL/GenBank/DDBJ databases">
        <authorList>
            <person name="Han C.G."/>
        </authorList>
    </citation>
    <scope>NUCLEOTIDE SEQUENCE [LARGE SCALE GENOMIC DNA]</scope>
    <source>
        <strain evidence="2 3">A2</strain>
    </source>
</reference>
<name>A0A2J4ZS38_9ENTR</name>
<proteinExistence type="predicted"/>
<feature type="non-terminal residue" evidence="2">
    <location>
        <position position="1"/>
    </location>
</feature>